<keyword evidence="1" id="KW-1133">Transmembrane helix</keyword>
<proteinExistence type="predicted"/>
<evidence type="ECO:0000313" key="2">
    <source>
        <dbReference type="EMBL" id="OZP00803.1"/>
    </source>
</evidence>
<evidence type="ECO:0000313" key="4">
    <source>
        <dbReference type="Proteomes" id="UP000264870"/>
    </source>
</evidence>
<gene>
    <name evidence="2" type="ORF">CG702_23590</name>
    <name evidence="3" type="ORF">EPS97_24750</name>
</gene>
<dbReference type="AlphaFoldDB" id="A0A5P0PY09"/>
<dbReference type="Proteomes" id="UP000290652">
    <property type="component" value="Unassembled WGS sequence"/>
</dbReference>
<dbReference type="Proteomes" id="UP000264870">
    <property type="component" value="Unassembled WGS sequence"/>
</dbReference>
<name>A0A5P0PY09_ECOLX</name>
<evidence type="ECO:0000313" key="5">
    <source>
        <dbReference type="Proteomes" id="UP000290652"/>
    </source>
</evidence>
<dbReference type="EMBL" id="SCIU01000160">
    <property type="protein sequence ID" value="RXB16355.1"/>
    <property type="molecule type" value="Genomic_DNA"/>
</dbReference>
<reference evidence="2 4" key="1">
    <citation type="submission" date="2017-07" db="EMBL/GenBank/DDBJ databases">
        <authorList>
            <person name="Zhi S."/>
            <person name="Banting G."/>
            <person name="Neumann N."/>
        </authorList>
    </citation>
    <scope>NUCLEOTIDE SEQUENCE [LARGE SCALE GENOMIC DNA]</scope>
    <source>
        <strain evidence="2 4">WW41</strain>
    </source>
</reference>
<keyword evidence="1" id="KW-0472">Membrane</keyword>
<accession>A0A5P0PY09</accession>
<keyword evidence="1" id="KW-0812">Transmembrane</keyword>
<sequence length="73" mass="8374">MNLLLKAIVAVILALWAADALRTKRKKEHSNPAIADADARERHQWRYARWGLRLIQIACALYFVLSAIKFILS</sequence>
<dbReference type="EMBL" id="NNAK01000086">
    <property type="protein sequence ID" value="OZP00803.1"/>
    <property type="molecule type" value="Genomic_DNA"/>
</dbReference>
<evidence type="ECO:0000313" key="3">
    <source>
        <dbReference type="EMBL" id="RXB16355.1"/>
    </source>
</evidence>
<organism evidence="3 5">
    <name type="scientific">Escherichia coli</name>
    <dbReference type="NCBI Taxonomy" id="562"/>
    <lineage>
        <taxon>Bacteria</taxon>
        <taxon>Pseudomonadati</taxon>
        <taxon>Pseudomonadota</taxon>
        <taxon>Gammaproteobacteria</taxon>
        <taxon>Enterobacterales</taxon>
        <taxon>Enterobacteriaceae</taxon>
        <taxon>Escherichia</taxon>
    </lineage>
</organism>
<evidence type="ECO:0000256" key="1">
    <source>
        <dbReference type="SAM" id="Phobius"/>
    </source>
</evidence>
<protein>
    <submittedName>
        <fullName evidence="3">Uncharacterized protein</fullName>
    </submittedName>
</protein>
<reference evidence="3 5" key="2">
    <citation type="submission" date="2019-01" db="EMBL/GenBank/DDBJ databases">
        <title>Genomic analysis of febrile catheter-associated UTI E. coli isolates.</title>
        <authorList>
            <person name="Potter R."/>
            <person name="Zou Z."/>
            <person name="Henderson J."/>
            <person name="Dantas G."/>
        </authorList>
    </citation>
    <scope>NUCLEOTIDE SEQUENCE [LARGE SCALE GENOMIC DNA]</scope>
    <source>
        <strain evidence="3 5">49_rectal</strain>
    </source>
</reference>
<comment type="caution">
    <text evidence="3">The sequence shown here is derived from an EMBL/GenBank/DDBJ whole genome shotgun (WGS) entry which is preliminary data.</text>
</comment>
<feature type="transmembrane region" description="Helical" evidence="1">
    <location>
        <begin position="50"/>
        <end position="72"/>
    </location>
</feature>